<feature type="compositionally biased region" description="Basic and acidic residues" evidence="1">
    <location>
        <begin position="88"/>
        <end position="102"/>
    </location>
</feature>
<dbReference type="InterPro" id="IPR023262">
    <property type="entry name" value="AROS"/>
</dbReference>
<proteinExistence type="predicted"/>
<evidence type="ECO:0000313" key="3">
    <source>
        <dbReference type="EMBL" id="CAF1643245.1"/>
    </source>
</evidence>
<evidence type="ECO:0000313" key="4">
    <source>
        <dbReference type="EMBL" id="CAF4233734.1"/>
    </source>
</evidence>
<sequence length="124" mass="14549">MSKSIVKKALEIIDDDDADIKSKAKSKSKLISIKKKKKKIALIYNEQSTFQDRKQLAQTCLTLKKMSTPVVSSDQIEQFNNYRFGGPSKRDLQQKKKKEKQEEIFTEEDFKRFEREYNPPLQKS</sequence>
<dbReference type="Proteomes" id="UP000663834">
    <property type="component" value="Unassembled WGS sequence"/>
</dbReference>
<dbReference type="EMBL" id="CAJNOV010010988">
    <property type="protein sequence ID" value="CAF1432675.1"/>
    <property type="molecule type" value="Genomic_DNA"/>
</dbReference>
<dbReference type="Proteomes" id="UP000663855">
    <property type="component" value="Unassembled WGS sequence"/>
</dbReference>
<protein>
    <recommendedName>
        <fullName evidence="6">Active regulator of SIRT1</fullName>
    </recommendedName>
</protein>
<evidence type="ECO:0008006" key="6">
    <source>
        <dbReference type="Google" id="ProtNLM"/>
    </source>
</evidence>
<feature type="region of interest" description="Disordered" evidence="1">
    <location>
        <begin position="82"/>
        <end position="102"/>
    </location>
</feature>
<dbReference type="OrthoDB" id="6493910at2759"/>
<evidence type="ECO:0000256" key="1">
    <source>
        <dbReference type="SAM" id="MobiDB-lite"/>
    </source>
</evidence>
<accession>A0A816DZ57</accession>
<dbReference type="AlphaFoldDB" id="A0A816DZ57"/>
<reference evidence="3" key="1">
    <citation type="submission" date="2021-02" db="EMBL/GenBank/DDBJ databases">
        <authorList>
            <person name="Nowell W R."/>
        </authorList>
    </citation>
    <scope>NUCLEOTIDE SEQUENCE</scope>
</reference>
<organism evidence="3 5">
    <name type="scientific">Rotaria magnacalcarata</name>
    <dbReference type="NCBI Taxonomy" id="392030"/>
    <lineage>
        <taxon>Eukaryota</taxon>
        <taxon>Metazoa</taxon>
        <taxon>Spiralia</taxon>
        <taxon>Gnathifera</taxon>
        <taxon>Rotifera</taxon>
        <taxon>Eurotatoria</taxon>
        <taxon>Bdelloidea</taxon>
        <taxon>Philodinida</taxon>
        <taxon>Philodinidae</taxon>
        <taxon>Rotaria</taxon>
    </lineage>
</organism>
<dbReference type="EMBL" id="CAJOBJ010024179">
    <property type="protein sequence ID" value="CAF4233734.1"/>
    <property type="molecule type" value="Genomic_DNA"/>
</dbReference>
<evidence type="ECO:0000313" key="2">
    <source>
        <dbReference type="EMBL" id="CAF1432675.1"/>
    </source>
</evidence>
<dbReference type="EMBL" id="CAJNOW010015576">
    <property type="protein sequence ID" value="CAF1643245.1"/>
    <property type="molecule type" value="Genomic_DNA"/>
</dbReference>
<dbReference type="Proteomes" id="UP000681720">
    <property type="component" value="Unassembled WGS sequence"/>
</dbReference>
<dbReference type="Pfam" id="PF15684">
    <property type="entry name" value="AROS"/>
    <property type="match status" value="1"/>
</dbReference>
<comment type="caution">
    <text evidence="3">The sequence shown here is derived from an EMBL/GenBank/DDBJ whole genome shotgun (WGS) entry which is preliminary data.</text>
</comment>
<evidence type="ECO:0000313" key="5">
    <source>
        <dbReference type="Proteomes" id="UP000663834"/>
    </source>
</evidence>
<gene>
    <name evidence="2" type="ORF">CJN711_LOCUS23660</name>
    <name evidence="4" type="ORF">GIL414_LOCUS22958</name>
    <name evidence="3" type="ORF">KQP761_LOCUS28472</name>
</gene>
<name>A0A816DZ57_9BILA</name>